<dbReference type="Pfam" id="PF00106">
    <property type="entry name" value="adh_short"/>
    <property type="match status" value="1"/>
</dbReference>
<dbReference type="InterPro" id="IPR002347">
    <property type="entry name" value="SDR_fam"/>
</dbReference>
<dbReference type="eggNOG" id="COG4221">
    <property type="taxonomic scope" value="Bacteria"/>
</dbReference>
<organism evidence="1 2">
    <name type="scientific">Providencia rustigianii DSM 4541</name>
    <dbReference type="NCBI Taxonomy" id="500637"/>
    <lineage>
        <taxon>Bacteria</taxon>
        <taxon>Pseudomonadati</taxon>
        <taxon>Pseudomonadota</taxon>
        <taxon>Gammaproteobacteria</taxon>
        <taxon>Enterobacterales</taxon>
        <taxon>Morganellaceae</taxon>
        <taxon>Providencia</taxon>
    </lineage>
</organism>
<gene>
    <name evidence="1" type="ORF">PROVRUST_07382</name>
</gene>
<dbReference type="EMBL" id="ABXV02000039">
    <property type="protein sequence ID" value="EFB71438.1"/>
    <property type="molecule type" value="Genomic_DNA"/>
</dbReference>
<dbReference type="Proteomes" id="UP000005512">
    <property type="component" value="Unassembled WGS sequence"/>
</dbReference>
<dbReference type="STRING" id="500637.PROVRUST_07382"/>
<proteinExistence type="predicted"/>
<reference evidence="1" key="1">
    <citation type="submission" date="2009-12" db="EMBL/GenBank/DDBJ databases">
        <authorList>
            <person name="Weinstock G."/>
            <person name="Sodergren E."/>
            <person name="Clifton S."/>
            <person name="Fulton L."/>
            <person name="Fulton B."/>
            <person name="Courtney L."/>
            <person name="Fronick C."/>
            <person name="Harrison M."/>
            <person name="Strong C."/>
            <person name="Farmer C."/>
            <person name="Delahaunty K."/>
            <person name="Markovic C."/>
            <person name="Hall O."/>
            <person name="Minx P."/>
            <person name="Tomlinson C."/>
            <person name="Mitreva M."/>
            <person name="Nelson J."/>
            <person name="Hou S."/>
            <person name="Wollam A."/>
            <person name="Pepin K.H."/>
            <person name="Johnson M."/>
            <person name="Bhonagiri V."/>
            <person name="Nash W.E."/>
            <person name="Warren W."/>
            <person name="Chinwalla A."/>
            <person name="Mardis E.R."/>
            <person name="Wilson R.K."/>
        </authorList>
    </citation>
    <scope>NUCLEOTIDE SEQUENCE [LARGE SCALE GENOMIC DNA]</scope>
    <source>
        <strain evidence="1">DSM 4541</strain>
    </source>
</reference>
<dbReference type="InterPro" id="IPR036291">
    <property type="entry name" value="NAD(P)-bd_dom_sf"/>
</dbReference>
<dbReference type="HOGENOM" id="CLU_010194_28_0_6"/>
<sequence length="247" mass="27070">MIKTALAMEINMAKTFLIYGVSKGLGKALVEGLPSTSDTIYGVSRSEPPFNNPQFHWIAADLSESHSASKIKQHMGGQPIDTLIYNVGIWETLAFTPDYHFESTDDTELLAMIQTNISACLLNLKALLPNLRLGTNSKVILIGSTWGLDNHKGQEVVFSATKYALRGIVQSLRETLRHDKIGISILNLGYLATEYPLSMPVNEVIAQNNGESIPLQDVVSAVRFILSTSNATCVKEITMPAMMDENV</sequence>
<accession>D1P577</accession>
<dbReference type="InterPro" id="IPR052184">
    <property type="entry name" value="SDR_enzymes"/>
</dbReference>
<dbReference type="SUPFAM" id="SSF51735">
    <property type="entry name" value="NAD(P)-binding Rossmann-fold domains"/>
    <property type="match status" value="1"/>
</dbReference>
<dbReference type="PANTHER" id="PTHR45458">
    <property type="entry name" value="SHORT-CHAIN DEHYDROGENASE/REDUCTASE SDR"/>
    <property type="match status" value="1"/>
</dbReference>
<evidence type="ECO:0000313" key="1">
    <source>
        <dbReference type="EMBL" id="EFB71438.1"/>
    </source>
</evidence>
<dbReference type="CDD" id="cd05233">
    <property type="entry name" value="SDR_c"/>
    <property type="match status" value="1"/>
</dbReference>
<dbReference type="GO" id="GO:0016616">
    <property type="term" value="F:oxidoreductase activity, acting on the CH-OH group of donors, NAD or NADP as acceptor"/>
    <property type="evidence" value="ECO:0007669"/>
    <property type="project" value="TreeGrafter"/>
</dbReference>
<dbReference type="Gene3D" id="3.40.50.720">
    <property type="entry name" value="NAD(P)-binding Rossmann-like Domain"/>
    <property type="match status" value="1"/>
</dbReference>
<protein>
    <submittedName>
        <fullName evidence="1">Oxidoreductase, short chain dehydrogenase/reductase family protein</fullName>
    </submittedName>
</protein>
<name>D1P577_9GAMM</name>
<dbReference type="PANTHER" id="PTHR45458:SF1">
    <property type="entry name" value="SHORT CHAIN DEHYDROGENASE"/>
    <property type="match status" value="1"/>
</dbReference>
<dbReference type="PRINTS" id="PR00081">
    <property type="entry name" value="GDHRDH"/>
</dbReference>
<keyword evidence="2" id="KW-1185">Reference proteome</keyword>
<comment type="caution">
    <text evidence="1">The sequence shown here is derived from an EMBL/GenBank/DDBJ whole genome shotgun (WGS) entry which is preliminary data.</text>
</comment>
<evidence type="ECO:0000313" key="2">
    <source>
        <dbReference type="Proteomes" id="UP000005512"/>
    </source>
</evidence>
<dbReference type="AlphaFoldDB" id="D1P577"/>